<dbReference type="OMA" id="IMNSSCK"/>
<dbReference type="Proteomes" id="UP000594261">
    <property type="component" value="Chromosome 10"/>
</dbReference>
<name>A0A7N2MSC9_QUELO</name>
<dbReference type="AlphaFoldDB" id="A0A7N2MSC9"/>
<dbReference type="EnsemblPlants" id="QL10p020640:mrna">
    <property type="protein sequence ID" value="QL10p020640:mrna:CDS:1"/>
    <property type="gene ID" value="QL10p020640"/>
</dbReference>
<organism evidence="5 6">
    <name type="scientific">Quercus lobata</name>
    <name type="common">Valley oak</name>
    <dbReference type="NCBI Taxonomy" id="97700"/>
    <lineage>
        <taxon>Eukaryota</taxon>
        <taxon>Viridiplantae</taxon>
        <taxon>Streptophyta</taxon>
        <taxon>Embryophyta</taxon>
        <taxon>Tracheophyta</taxon>
        <taxon>Spermatophyta</taxon>
        <taxon>Magnoliopsida</taxon>
        <taxon>eudicotyledons</taxon>
        <taxon>Gunneridae</taxon>
        <taxon>Pentapetalae</taxon>
        <taxon>rosids</taxon>
        <taxon>fabids</taxon>
        <taxon>Fagales</taxon>
        <taxon>Fagaceae</taxon>
        <taxon>Quercus</taxon>
    </lineage>
</organism>
<comment type="similarity">
    <text evidence="1 3">Belongs to the sulfotransferase 1 family.</text>
</comment>
<dbReference type="InParanoid" id="A0A7N2MSC9"/>
<dbReference type="InterPro" id="IPR027417">
    <property type="entry name" value="P-loop_NTPase"/>
</dbReference>
<evidence type="ECO:0000256" key="3">
    <source>
        <dbReference type="RuleBase" id="RU361155"/>
    </source>
</evidence>
<dbReference type="Gramene" id="QL10p020640:mrna">
    <property type="protein sequence ID" value="QL10p020640:mrna:CDS:1"/>
    <property type="gene ID" value="QL10p020640"/>
</dbReference>
<proteinExistence type="inferred from homology"/>
<dbReference type="EMBL" id="LRBV02000010">
    <property type="status" value="NOT_ANNOTATED_CDS"/>
    <property type="molecule type" value="Genomic_DNA"/>
</dbReference>
<keyword evidence="6" id="KW-1185">Reference proteome</keyword>
<evidence type="ECO:0000256" key="1">
    <source>
        <dbReference type="ARBA" id="ARBA00005771"/>
    </source>
</evidence>
<reference evidence="5" key="2">
    <citation type="submission" date="2021-01" db="UniProtKB">
        <authorList>
            <consortium name="EnsemblPlants"/>
        </authorList>
    </citation>
    <scope>IDENTIFICATION</scope>
</reference>
<protein>
    <recommendedName>
        <fullName evidence="3">Sulfotransferase</fullName>
        <ecNumber evidence="3">2.8.2.-</ecNumber>
    </recommendedName>
</protein>
<feature type="domain" description="Sulfotransferase" evidence="4">
    <location>
        <begin position="69"/>
        <end position="218"/>
    </location>
</feature>
<keyword evidence="2 3" id="KW-0808">Transferase</keyword>
<sequence>MNHCPKSNEEEDYKSDPKSLTYKEIISTLPRRKGYNWVAYLYQYKGFWYGPYHLDGILSTQDHFKSQPNEVIISSVPKSGTTWLKSLNFAIMTRSCYNESTSPLLTQQSHDLLPFFELEILSNPPNFNVDIPLVATHIPYTSLPKSIMNSSCKIVYICRDPKDVFDSLWHYSCKVSHKDAEPSIMEDLDLGKGFEFLCEGESVCGPYWDHVLGYWRANLESPK</sequence>
<dbReference type="Pfam" id="PF00685">
    <property type="entry name" value="Sulfotransfer_1"/>
    <property type="match status" value="1"/>
</dbReference>
<evidence type="ECO:0000313" key="5">
    <source>
        <dbReference type="EnsemblPlants" id="QL10p020640:mrna:CDS:1"/>
    </source>
</evidence>
<dbReference type="Gene3D" id="3.40.50.300">
    <property type="entry name" value="P-loop containing nucleotide triphosphate hydrolases"/>
    <property type="match status" value="1"/>
</dbReference>
<accession>A0A7N2MSC9</accession>
<dbReference type="PANTHER" id="PTHR11783">
    <property type="entry name" value="SULFOTRANSFERASE SULT"/>
    <property type="match status" value="1"/>
</dbReference>
<evidence type="ECO:0000313" key="6">
    <source>
        <dbReference type="Proteomes" id="UP000594261"/>
    </source>
</evidence>
<reference evidence="5 6" key="1">
    <citation type="journal article" date="2016" name="G3 (Bethesda)">
        <title>First Draft Assembly and Annotation of the Genome of a California Endemic Oak Quercus lobata Nee (Fagaceae).</title>
        <authorList>
            <person name="Sork V.L."/>
            <person name="Fitz-Gibbon S.T."/>
            <person name="Puiu D."/>
            <person name="Crepeau M."/>
            <person name="Gugger P.F."/>
            <person name="Sherman R."/>
            <person name="Stevens K."/>
            <person name="Langley C.H."/>
            <person name="Pellegrini M."/>
            <person name="Salzberg S.L."/>
        </authorList>
    </citation>
    <scope>NUCLEOTIDE SEQUENCE [LARGE SCALE GENOMIC DNA]</scope>
    <source>
        <strain evidence="5 6">cv. SW786</strain>
    </source>
</reference>
<dbReference type="EC" id="2.8.2.-" evidence="3"/>
<evidence type="ECO:0000256" key="2">
    <source>
        <dbReference type="ARBA" id="ARBA00022679"/>
    </source>
</evidence>
<dbReference type="InterPro" id="IPR000863">
    <property type="entry name" value="Sulfotransferase_dom"/>
</dbReference>
<dbReference type="GO" id="GO:0008146">
    <property type="term" value="F:sulfotransferase activity"/>
    <property type="evidence" value="ECO:0007669"/>
    <property type="project" value="InterPro"/>
</dbReference>
<dbReference type="SUPFAM" id="SSF52540">
    <property type="entry name" value="P-loop containing nucleoside triphosphate hydrolases"/>
    <property type="match status" value="1"/>
</dbReference>
<evidence type="ECO:0000259" key="4">
    <source>
        <dbReference type="Pfam" id="PF00685"/>
    </source>
</evidence>